<keyword evidence="1" id="KW-1133">Transmembrane helix</keyword>
<reference evidence="2 3" key="1">
    <citation type="submission" date="2014-08" db="EMBL/GenBank/DDBJ databases">
        <title>Complete genome sequence of Corynebacterium aquilae S-613T(T) (=DSM 44791(T)), isolated from the choana of a healthy golden eagle.</title>
        <authorList>
            <person name="Ruckert C."/>
            <person name="Albersmeier A."/>
            <person name="Winkler A."/>
            <person name="Kalinowski J."/>
        </authorList>
    </citation>
    <scope>NUCLEOTIDE SEQUENCE [LARGE SCALE GENOMIC DNA]</scope>
    <source>
        <strain evidence="2 3">S-613</strain>
    </source>
</reference>
<dbReference type="KEGG" id="caqu:CAQU_04465"/>
<dbReference type="InterPro" id="IPR021354">
    <property type="entry name" value="DUF2975"/>
</dbReference>
<name>A0A1L7CF91_9CORY</name>
<evidence type="ECO:0000313" key="2">
    <source>
        <dbReference type="EMBL" id="APT84443.1"/>
    </source>
</evidence>
<keyword evidence="1" id="KW-0812">Transmembrane</keyword>
<dbReference type="AlphaFoldDB" id="A0A1L7CF91"/>
<evidence type="ECO:0000313" key="3">
    <source>
        <dbReference type="Proteomes" id="UP000185478"/>
    </source>
</evidence>
<feature type="transmembrane region" description="Helical" evidence="1">
    <location>
        <begin position="21"/>
        <end position="43"/>
    </location>
</feature>
<evidence type="ECO:0000256" key="1">
    <source>
        <dbReference type="SAM" id="Phobius"/>
    </source>
</evidence>
<dbReference type="Pfam" id="PF11188">
    <property type="entry name" value="DUF2975"/>
    <property type="match status" value="1"/>
</dbReference>
<dbReference type="Proteomes" id="UP000185478">
    <property type="component" value="Chromosome"/>
</dbReference>
<protein>
    <recommendedName>
        <fullName evidence="4">DUF2975 domain-containing protein</fullName>
    </recommendedName>
</protein>
<feature type="transmembrane region" description="Helical" evidence="1">
    <location>
        <begin position="55"/>
        <end position="83"/>
    </location>
</feature>
<keyword evidence="1" id="KW-0472">Membrane</keyword>
<sequence>MQTTAHTQTRTRPHTATFITLHILLGLLMAGGIICGILLTVAADDARATMPEAAHLYWPLLLIGELIVVCGEVFLLSLWLLVLRVQRSRIFDPRSFGIVNVLAASAFIAAALSLTATFTVSGTSILGGYTTGLAVVLLALGLTIRVMKYLLVQASENQRELAGVI</sequence>
<evidence type="ECO:0008006" key="4">
    <source>
        <dbReference type="Google" id="ProtNLM"/>
    </source>
</evidence>
<dbReference type="OrthoDB" id="3240470at2"/>
<keyword evidence="3" id="KW-1185">Reference proteome</keyword>
<dbReference type="RefSeq" id="WP_075725550.1">
    <property type="nucleotide sequence ID" value="NZ_CP009245.1"/>
</dbReference>
<gene>
    <name evidence="2" type="ORF">CAQU_04465</name>
</gene>
<dbReference type="EMBL" id="CP009245">
    <property type="protein sequence ID" value="APT84443.1"/>
    <property type="molecule type" value="Genomic_DNA"/>
</dbReference>
<organism evidence="2 3">
    <name type="scientific">Corynebacterium aquilae DSM 44791</name>
    <dbReference type="NCBI Taxonomy" id="1431546"/>
    <lineage>
        <taxon>Bacteria</taxon>
        <taxon>Bacillati</taxon>
        <taxon>Actinomycetota</taxon>
        <taxon>Actinomycetes</taxon>
        <taxon>Mycobacteriales</taxon>
        <taxon>Corynebacteriaceae</taxon>
        <taxon>Corynebacterium</taxon>
    </lineage>
</organism>
<proteinExistence type="predicted"/>
<feature type="transmembrane region" description="Helical" evidence="1">
    <location>
        <begin position="126"/>
        <end position="144"/>
    </location>
</feature>
<feature type="transmembrane region" description="Helical" evidence="1">
    <location>
        <begin position="95"/>
        <end position="120"/>
    </location>
</feature>
<accession>A0A1L7CF91</accession>